<dbReference type="Proteomes" id="UP000193006">
    <property type="component" value="Chromosome"/>
</dbReference>
<dbReference type="RefSeq" id="WP_066157891.1">
    <property type="nucleotide sequence ID" value="NZ_CP020814.1"/>
</dbReference>
<dbReference type="InterPro" id="IPR029044">
    <property type="entry name" value="Nucleotide-diphossugar_trans"/>
</dbReference>
<dbReference type="PANTHER" id="PTHR43777">
    <property type="entry name" value="MOLYBDENUM COFACTOR CYTIDYLYLTRANSFERASE"/>
    <property type="match status" value="1"/>
</dbReference>
<proteinExistence type="predicted"/>
<evidence type="ECO:0000313" key="2">
    <source>
        <dbReference type="EMBL" id="ARK28936.1"/>
    </source>
</evidence>
<evidence type="ECO:0000259" key="1">
    <source>
        <dbReference type="Pfam" id="PF12804"/>
    </source>
</evidence>
<protein>
    <submittedName>
        <fullName evidence="2">Nicotine blue oxidoreductase</fullName>
        <ecNumber evidence="2">1.1.1.328</ecNumber>
    </submittedName>
</protein>
<dbReference type="PANTHER" id="PTHR43777:SF1">
    <property type="entry name" value="MOLYBDENUM COFACTOR CYTIDYLYLTRANSFERASE"/>
    <property type="match status" value="1"/>
</dbReference>
<dbReference type="InterPro" id="IPR025877">
    <property type="entry name" value="MobA-like_NTP_Trfase"/>
</dbReference>
<dbReference type="Pfam" id="PF12804">
    <property type="entry name" value="NTP_transf_3"/>
    <property type="match status" value="1"/>
</dbReference>
<dbReference type="GO" id="GO:0016491">
    <property type="term" value="F:oxidoreductase activity"/>
    <property type="evidence" value="ECO:0007669"/>
    <property type="project" value="UniProtKB-KW"/>
</dbReference>
<dbReference type="EC" id="1.1.1.328" evidence="2"/>
<organism evidence="2 3">
    <name type="scientific">Halalkalibacter krulwichiae</name>
    <dbReference type="NCBI Taxonomy" id="199441"/>
    <lineage>
        <taxon>Bacteria</taxon>
        <taxon>Bacillati</taxon>
        <taxon>Bacillota</taxon>
        <taxon>Bacilli</taxon>
        <taxon>Bacillales</taxon>
        <taxon>Bacillaceae</taxon>
        <taxon>Halalkalibacter</taxon>
    </lineage>
</organism>
<name>A0A1X9M666_9BACI</name>
<gene>
    <name evidence="2" type="primary">nboR</name>
    <name evidence="2" type="ORF">BkAM31D_03150</name>
</gene>
<accession>A0A1X9M666</accession>
<reference evidence="2 3" key="1">
    <citation type="submission" date="2017-04" db="EMBL/GenBank/DDBJ databases">
        <title>Bacillus krulwichiae AM31D Genome sequencing and assembly.</title>
        <authorList>
            <person name="Krulwich T.A."/>
            <person name="Anastor L."/>
            <person name="Ehrlich R."/>
            <person name="Ehrlich G.D."/>
            <person name="Janto B."/>
        </authorList>
    </citation>
    <scope>NUCLEOTIDE SEQUENCE [LARGE SCALE GENOMIC DNA]</scope>
    <source>
        <strain evidence="2 3">AM31D</strain>
    </source>
</reference>
<dbReference type="GO" id="GO:0016779">
    <property type="term" value="F:nucleotidyltransferase activity"/>
    <property type="evidence" value="ECO:0007669"/>
    <property type="project" value="UniProtKB-ARBA"/>
</dbReference>
<dbReference type="Gene3D" id="3.90.550.10">
    <property type="entry name" value="Spore Coat Polysaccharide Biosynthesis Protein SpsA, Chain A"/>
    <property type="match status" value="1"/>
</dbReference>
<evidence type="ECO:0000313" key="3">
    <source>
        <dbReference type="Proteomes" id="UP000193006"/>
    </source>
</evidence>
<dbReference type="AlphaFoldDB" id="A0A1X9M666"/>
<dbReference type="STRING" id="199441.BkAM31D_03150"/>
<dbReference type="EMBL" id="CP020814">
    <property type="protein sequence ID" value="ARK28936.1"/>
    <property type="molecule type" value="Genomic_DNA"/>
</dbReference>
<keyword evidence="3" id="KW-1185">Reference proteome</keyword>
<keyword evidence="2" id="KW-0560">Oxidoreductase</keyword>
<dbReference type="SUPFAM" id="SSF53448">
    <property type="entry name" value="Nucleotide-diphospho-sugar transferases"/>
    <property type="match status" value="1"/>
</dbReference>
<dbReference type="KEGG" id="bkw:BkAM31D_03150"/>
<sequence>MERHRIAAVILAAGTSNRLGRKAKQLLPLGERRILQHVIDLTIQQEFDQILVVIGYQAKRVQKMISLQGARQANWLVNDQYRDGQSKSFLMALAHINPMIQSVMFFLGDQPFIKHQTIEQIKASGLKRQLKEEKPFVVRPSYNGKVGHPIYWGNHHCIDFESVTGDEGGRSLFKFIKVEQIEVEDFGVGFDIDTPKDYQEALAHLERVQ</sequence>
<dbReference type="CDD" id="cd04182">
    <property type="entry name" value="GT_2_like_f"/>
    <property type="match status" value="1"/>
</dbReference>
<feature type="domain" description="MobA-like NTP transferase" evidence="1">
    <location>
        <begin position="8"/>
        <end position="174"/>
    </location>
</feature>